<dbReference type="RefSeq" id="WP_128497693.1">
    <property type="nucleotide sequence ID" value="NZ_RZNC01000001.1"/>
</dbReference>
<evidence type="ECO:0000313" key="3">
    <source>
        <dbReference type="Proteomes" id="UP000288603"/>
    </source>
</evidence>
<dbReference type="OrthoDB" id="9797990at2"/>
<name>A0A3S4AVR7_9MICO</name>
<reference evidence="2 3" key="1">
    <citation type="submission" date="2018-12" db="EMBL/GenBank/DDBJ databases">
        <authorList>
            <person name="Li F."/>
        </authorList>
    </citation>
    <scope>NUCLEOTIDE SEQUENCE [LARGE SCALE GENOMIC DNA]</scope>
    <source>
        <strain evidence="2 3">8H24J-4-2</strain>
    </source>
</reference>
<dbReference type="InterPro" id="IPR016181">
    <property type="entry name" value="Acyl_CoA_acyltransferase"/>
</dbReference>
<dbReference type="EMBL" id="RZNC01000001">
    <property type="protein sequence ID" value="RWZ68425.1"/>
    <property type="molecule type" value="Genomic_DNA"/>
</dbReference>
<dbReference type="PANTHER" id="PTHR41700:SF1">
    <property type="entry name" value="N-ACETYLTRANSFERASE DOMAIN-CONTAINING PROTEIN"/>
    <property type="match status" value="1"/>
</dbReference>
<sequence length="270" mass="29433">MAESSVARAGARRAADRAGVRIVEARSPAEARATEAMFSATWGEGRGADASTLQAIAHAGNPVLLARRDDAVLGALFSFLGWDGGLHVHSHMTAVASGTRSAGVGFALKLTQRALCLEHGIREVRWTYDPLIRRNARFNLWKLGARVSAFHPDFYGVLDDAINGSDRSDRFEVRWRLDSPEVEAALAEDRAPAAREPDDGRRDDGRRDDLVLPVDFEALRSEEPAAASGLRERSRGLFTEALRSGRSIRFTGTGYVFDRGGTATREGNTR</sequence>
<organism evidence="2 3">
    <name type="scientific">Labedella populi</name>
    <dbReference type="NCBI Taxonomy" id="2498850"/>
    <lineage>
        <taxon>Bacteria</taxon>
        <taxon>Bacillati</taxon>
        <taxon>Actinomycetota</taxon>
        <taxon>Actinomycetes</taxon>
        <taxon>Micrococcales</taxon>
        <taxon>Microbacteriaceae</taxon>
        <taxon>Labedella</taxon>
    </lineage>
</organism>
<protein>
    <recommendedName>
        <fullName evidence="4">GNAT family N-acetyltransferase</fullName>
    </recommendedName>
</protein>
<dbReference type="InterPro" id="IPR038764">
    <property type="entry name" value="GNAT_N_AcTrfase_prd"/>
</dbReference>
<feature type="region of interest" description="Disordered" evidence="1">
    <location>
        <begin position="186"/>
        <end position="207"/>
    </location>
</feature>
<dbReference type="Proteomes" id="UP000288603">
    <property type="component" value="Unassembled WGS sequence"/>
</dbReference>
<feature type="compositionally biased region" description="Basic and acidic residues" evidence="1">
    <location>
        <begin position="187"/>
        <end position="207"/>
    </location>
</feature>
<evidence type="ECO:0000313" key="2">
    <source>
        <dbReference type="EMBL" id="RWZ68425.1"/>
    </source>
</evidence>
<dbReference type="AlphaFoldDB" id="A0A3S4AVR7"/>
<accession>A0A3S4AVR7</accession>
<dbReference type="SUPFAM" id="SSF55729">
    <property type="entry name" value="Acyl-CoA N-acyltransferases (Nat)"/>
    <property type="match status" value="1"/>
</dbReference>
<comment type="caution">
    <text evidence="2">The sequence shown here is derived from an EMBL/GenBank/DDBJ whole genome shotgun (WGS) entry which is preliminary data.</text>
</comment>
<evidence type="ECO:0000256" key="1">
    <source>
        <dbReference type="SAM" id="MobiDB-lite"/>
    </source>
</evidence>
<proteinExistence type="predicted"/>
<evidence type="ECO:0008006" key="4">
    <source>
        <dbReference type="Google" id="ProtNLM"/>
    </source>
</evidence>
<dbReference type="Gene3D" id="3.40.630.30">
    <property type="match status" value="1"/>
</dbReference>
<keyword evidence="3" id="KW-1185">Reference proteome</keyword>
<dbReference type="PANTHER" id="PTHR41700">
    <property type="entry name" value="GCN5-RELATED N-ACETYLTRANSFERASE"/>
    <property type="match status" value="1"/>
</dbReference>
<gene>
    <name evidence="2" type="ORF">ELQ92_04195</name>
</gene>